<dbReference type="Proteomes" id="UP001548590">
    <property type="component" value="Unassembled WGS sequence"/>
</dbReference>
<comment type="caution">
    <text evidence="1">The sequence shown here is derived from an EMBL/GenBank/DDBJ whole genome shotgun (WGS) entry which is preliminary data.</text>
</comment>
<evidence type="ECO:0000313" key="2">
    <source>
        <dbReference type="Proteomes" id="UP001548590"/>
    </source>
</evidence>
<dbReference type="EMBL" id="JBEWLZ010000002">
    <property type="protein sequence ID" value="MET1488893.1"/>
    <property type="molecule type" value="Genomic_DNA"/>
</dbReference>
<sequence length="146" mass="17123">MQTYVKARASNDGQPWELHEWIDFERRLWCSRRTEPESRKPVQMTYLPLNRLALVCYVHTFEQGNSYEICLSELTEIGKRTGLIGPPRLNELLSFDTEAESFIVAQRLAQRWDITCWHRSNDTDPQLRQLYDKSGLCCTDPRPCSV</sequence>
<accession>A0ABV2CLW4</accession>
<organism evidence="1 2">
    <name type="scientific">Uliginosibacterium paludis</name>
    <dbReference type="NCBI Taxonomy" id="1615952"/>
    <lineage>
        <taxon>Bacteria</taxon>
        <taxon>Pseudomonadati</taxon>
        <taxon>Pseudomonadota</taxon>
        <taxon>Betaproteobacteria</taxon>
        <taxon>Rhodocyclales</taxon>
        <taxon>Zoogloeaceae</taxon>
        <taxon>Uliginosibacterium</taxon>
    </lineage>
</organism>
<proteinExistence type="predicted"/>
<dbReference type="RefSeq" id="WP_353978367.1">
    <property type="nucleotide sequence ID" value="NZ_JBEWLZ010000002.1"/>
</dbReference>
<reference evidence="1 2" key="1">
    <citation type="submission" date="2024-07" db="EMBL/GenBank/DDBJ databases">
        <title>Uliginosibacterium paludis KCTC:42655.</title>
        <authorList>
            <person name="Kim M.K."/>
        </authorList>
    </citation>
    <scope>NUCLEOTIDE SEQUENCE [LARGE SCALE GENOMIC DNA]</scope>
    <source>
        <strain evidence="1 2">KCTC 42655</strain>
    </source>
</reference>
<gene>
    <name evidence="1" type="ORF">ABVT11_03570</name>
</gene>
<protein>
    <submittedName>
        <fullName evidence="1">Uncharacterized protein</fullName>
    </submittedName>
</protein>
<name>A0ABV2CLW4_9RHOO</name>
<keyword evidence="2" id="KW-1185">Reference proteome</keyword>
<evidence type="ECO:0000313" key="1">
    <source>
        <dbReference type="EMBL" id="MET1488893.1"/>
    </source>
</evidence>